<proteinExistence type="predicted"/>
<dbReference type="EMBL" id="LXQA011106862">
    <property type="protein sequence ID" value="MCI85093.1"/>
    <property type="molecule type" value="Genomic_DNA"/>
</dbReference>
<evidence type="ECO:0000313" key="2">
    <source>
        <dbReference type="Proteomes" id="UP000265520"/>
    </source>
</evidence>
<protein>
    <submittedName>
        <fullName evidence="1">Uncharacterized protein</fullName>
    </submittedName>
</protein>
<organism evidence="1 2">
    <name type="scientific">Trifolium medium</name>
    <dbReference type="NCBI Taxonomy" id="97028"/>
    <lineage>
        <taxon>Eukaryota</taxon>
        <taxon>Viridiplantae</taxon>
        <taxon>Streptophyta</taxon>
        <taxon>Embryophyta</taxon>
        <taxon>Tracheophyta</taxon>
        <taxon>Spermatophyta</taxon>
        <taxon>Magnoliopsida</taxon>
        <taxon>eudicotyledons</taxon>
        <taxon>Gunneridae</taxon>
        <taxon>Pentapetalae</taxon>
        <taxon>rosids</taxon>
        <taxon>fabids</taxon>
        <taxon>Fabales</taxon>
        <taxon>Fabaceae</taxon>
        <taxon>Papilionoideae</taxon>
        <taxon>50 kb inversion clade</taxon>
        <taxon>NPAAA clade</taxon>
        <taxon>Hologalegina</taxon>
        <taxon>IRL clade</taxon>
        <taxon>Trifolieae</taxon>
        <taxon>Trifolium</taxon>
    </lineage>
</organism>
<name>A0A392VCD6_9FABA</name>
<accession>A0A392VCD6</accession>
<reference evidence="1 2" key="1">
    <citation type="journal article" date="2018" name="Front. Plant Sci.">
        <title>Red Clover (Trifolium pratense) and Zigzag Clover (T. medium) - A Picture of Genomic Similarities and Differences.</title>
        <authorList>
            <person name="Dluhosova J."/>
            <person name="Istvanek J."/>
            <person name="Nedelnik J."/>
            <person name="Repkova J."/>
        </authorList>
    </citation>
    <scope>NUCLEOTIDE SEQUENCE [LARGE SCALE GENOMIC DNA]</scope>
    <source>
        <strain evidence="2">cv. 10/8</strain>
        <tissue evidence="1">Leaf</tissue>
    </source>
</reference>
<dbReference type="AlphaFoldDB" id="A0A392VCD6"/>
<keyword evidence="2" id="KW-1185">Reference proteome</keyword>
<comment type="caution">
    <text evidence="1">The sequence shown here is derived from an EMBL/GenBank/DDBJ whole genome shotgun (WGS) entry which is preliminary data.</text>
</comment>
<evidence type="ECO:0000313" key="1">
    <source>
        <dbReference type="EMBL" id="MCI85093.1"/>
    </source>
</evidence>
<dbReference type="Proteomes" id="UP000265520">
    <property type="component" value="Unassembled WGS sequence"/>
</dbReference>
<sequence length="42" mass="5080">MDWRRAVHTGVEHISHRRRARLNVEHSPFWTGVEQSTQRRAQ</sequence>
<feature type="non-terminal residue" evidence="1">
    <location>
        <position position="42"/>
    </location>
</feature>